<feature type="compositionally biased region" description="Basic and acidic residues" evidence="1">
    <location>
        <begin position="58"/>
        <end position="71"/>
    </location>
</feature>
<reference evidence="4" key="1">
    <citation type="submission" date="2022-11" db="UniProtKB">
        <authorList>
            <consortium name="WormBaseParasite"/>
        </authorList>
    </citation>
    <scope>IDENTIFICATION</scope>
</reference>
<dbReference type="WBParaSite" id="Minc3s03591g34259">
    <property type="protein sequence ID" value="Minc3s03591g34259"/>
    <property type="gene ID" value="Minc3s03591g34259"/>
</dbReference>
<keyword evidence="2" id="KW-0472">Membrane</keyword>
<keyword evidence="3" id="KW-1185">Reference proteome</keyword>
<keyword evidence="2" id="KW-1133">Transmembrane helix</keyword>
<organism evidence="3 4">
    <name type="scientific">Meloidogyne incognita</name>
    <name type="common">Southern root-knot nematode worm</name>
    <name type="synonym">Oxyuris incognita</name>
    <dbReference type="NCBI Taxonomy" id="6306"/>
    <lineage>
        <taxon>Eukaryota</taxon>
        <taxon>Metazoa</taxon>
        <taxon>Ecdysozoa</taxon>
        <taxon>Nematoda</taxon>
        <taxon>Chromadorea</taxon>
        <taxon>Rhabditida</taxon>
        <taxon>Tylenchina</taxon>
        <taxon>Tylenchomorpha</taxon>
        <taxon>Tylenchoidea</taxon>
        <taxon>Meloidogynidae</taxon>
        <taxon>Meloidogyninae</taxon>
        <taxon>Meloidogyne</taxon>
        <taxon>Meloidogyne incognita group</taxon>
    </lineage>
</organism>
<feature type="transmembrane region" description="Helical" evidence="2">
    <location>
        <begin position="6"/>
        <end position="24"/>
    </location>
</feature>
<proteinExistence type="predicted"/>
<evidence type="ECO:0000313" key="3">
    <source>
        <dbReference type="Proteomes" id="UP000887563"/>
    </source>
</evidence>
<dbReference type="Proteomes" id="UP000887563">
    <property type="component" value="Unplaced"/>
</dbReference>
<protein>
    <submittedName>
        <fullName evidence="4">Uncharacterized protein</fullName>
    </submittedName>
</protein>
<feature type="region of interest" description="Disordered" evidence="1">
    <location>
        <begin position="33"/>
        <end position="71"/>
    </location>
</feature>
<name>A0A914N4P6_MELIC</name>
<evidence type="ECO:0000313" key="4">
    <source>
        <dbReference type="WBParaSite" id="Minc3s03591g34259"/>
    </source>
</evidence>
<sequence length="123" mass="14316">MRVSKFYFTLLLFVLCWNLIFCMLTRNKGHKKAKQLRRSERSKAHVNYYESEGESESNNEHQSRGAQKESCHDNDIECAKNLVHLSKPVAGNSKTVFYYNPEGINLLILQIQMNLTNNMTIMD</sequence>
<evidence type="ECO:0000256" key="1">
    <source>
        <dbReference type="SAM" id="MobiDB-lite"/>
    </source>
</evidence>
<dbReference type="AlphaFoldDB" id="A0A914N4P6"/>
<keyword evidence="2" id="KW-0812">Transmembrane</keyword>
<accession>A0A914N4P6</accession>
<evidence type="ECO:0000256" key="2">
    <source>
        <dbReference type="SAM" id="Phobius"/>
    </source>
</evidence>